<dbReference type="Proteomes" id="UP000272400">
    <property type="component" value="Unassembled WGS sequence"/>
</dbReference>
<dbReference type="PROSITE" id="PS51171">
    <property type="entry name" value="PREPHENATE_DEHYDR_3"/>
    <property type="match status" value="1"/>
</dbReference>
<evidence type="ECO:0000259" key="10">
    <source>
        <dbReference type="PROSITE" id="PS51671"/>
    </source>
</evidence>
<feature type="domain" description="ACT" evidence="10">
    <location>
        <begin position="183"/>
        <end position="258"/>
    </location>
</feature>
<evidence type="ECO:0000256" key="1">
    <source>
        <dbReference type="ARBA" id="ARBA00004741"/>
    </source>
</evidence>
<dbReference type="InterPro" id="IPR045865">
    <property type="entry name" value="ACT-like_dom_sf"/>
</dbReference>
<dbReference type="PROSITE" id="PS51671">
    <property type="entry name" value="ACT"/>
    <property type="match status" value="1"/>
</dbReference>
<proteinExistence type="predicted"/>
<feature type="domain" description="Prephenate dehydratase" evidence="9">
    <location>
        <begin position="1"/>
        <end position="169"/>
    </location>
</feature>
<evidence type="ECO:0000256" key="6">
    <source>
        <dbReference type="ARBA" id="ARBA00023222"/>
    </source>
</evidence>
<dbReference type="SUPFAM" id="SSF53850">
    <property type="entry name" value="Periplasmic binding protein-like II"/>
    <property type="match status" value="1"/>
</dbReference>
<dbReference type="Gene3D" id="3.40.190.10">
    <property type="entry name" value="Periplasmic binding protein-like II"/>
    <property type="match status" value="2"/>
</dbReference>
<organism evidence="11 12">
    <name type="scientific">Actinocorallia herbida</name>
    <dbReference type="NCBI Taxonomy" id="58109"/>
    <lineage>
        <taxon>Bacteria</taxon>
        <taxon>Bacillati</taxon>
        <taxon>Actinomycetota</taxon>
        <taxon>Actinomycetes</taxon>
        <taxon>Streptosporangiales</taxon>
        <taxon>Thermomonosporaceae</taxon>
        <taxon>Actinocorallia</taxon>
    </lineage>
</organism>
<evidence type="ECO:0000256" key="4">
    <source>
        <dbReference type="ARBA" id="ARBA00022605"/>
    </source>
</evidence>
<protein>
    <recommendedName>
        <fullName evidence="3">Prephenate dehydratase</fullName>
        <ecNumber evidence="2">4.2.1.51</ecNumber>
    </recommendedName>
</protein>
<dbReference type="PANTHER" id="PTHR21022">
    <property type="entry name" value="PREPHENATE DEHYDRATASE P PROTEIN"/>
    <property type="match status" value="1"/>
</dbReference>
<evidence type="ECO:0000256" key="3">
    <source>
        <dbReference type="ARBA" id="ARBA00021872"/>
    </source>
</evidence>
<sequence>MADPVLAGKRQVPVSTAAGVVEAVRAGVVGFGVLAWENSVAGLVGATLDLLATPPERGASVWIERSVEIPVAFSLWGRGGASFEEISVVASHSHALAQCEGWLRGALPGAALLATHSTVAARGTAAADATGRTAAIGAPGVVVADGLEVLADGVADEAAASTRFVVLSQGAPAGGEDGERTLLACFQPVNRPGSLLPILEPFALAGVDLLHIESRPTRRKLGDYYFLLEVAAGPARLGGVLAALAEARMRVRVLGALPGRLVAA</sequence>
<dbReference type="UniPathway" id="UPA00121">
    <property type="reaction ID" value="UER00345"/>
</dbReference>
<keyword evidence="7" id="KW-0456">Lyase</keyword>
<evidence type="ECO:0000313" key="11">
    <source>
        <dbReference type="EMBL" id="ROO82946.1"/>
    </source>
</evidence>
<comment type="caution">
    <text evidence="11">The sequence shown here is derived from an EMBL/GenBank/DDBJ whole genome shotgun (WGS) entry which is preliminary data.</text>
</comment>
<evidence type="ECO:0000256" key="5">
    <source>
        <dbReference type="ARBA" id="ARBA00023141"/>
    </source>
</evidence>
<evidence type="ECO:0000259" key="9">
    <source>
        <dbReference type="PROSITE" id="PS51171"/>
    </source>
</evidence>
<dbReference type="Pfam" id="PF00800">
    <property type="entry name" value="PDT"/>
    <property type="match status" value="1"/>
</dbReference>
<dbReference type="CDD" id="cd04880">
    <property type="entry name" value="ACT_AAAH-PDT-like"/>
    <property type="match status" value="1"/>
</dbReference>
<dbReference type="EMBL" id="RJKE01000001">
    <property type="protein sequence ID" value="ROO82946.1"/>
    <property type="molecule type" value="Genomic_DNA"/>
</dbReference>
<comment type="pathway">
    <text evidence="1">Amino-acid biosynthesis; L-phenylalanine biosynthesis; phenylpyruvate from prephenate: step 1/1.</text>
</comment>
<dbReference type="GO" id="GO:0005737">
    <property type="term" value="C:cytoplasm"/>
    <property type="evidence" value="ECO:0007669"/>
    <property type="project" value="TreeGrafter"/>
</dbReference>
<dbReference type="InterPro" id="IPR001086">
    <property type="entry name" value="Preph_deHydtase"/>
</dbReference>
<dbReference type="GO" id="GO:0004664">
    <property type="term" value="F:prephenate dehydratase activity"/>
    <property type="evidence" value="ECO:0007669"/>
    <property type="project" value="UniProtKB-EC"/>
</dbReference>
<reference evidence="11 12" key="1">
    <citation type="submission" date="2018-11" db="EMBL/GenBank/DDBJ databases">
        <title>Sequencing the genomes of 1000 actinobacteria strains.</title>
        <authorList>
            <person name="Klenk H.-P."/>
        </authorList>
    </citation>
    <scope>NUCLEOTIDE SEQUENCE [LARGE SCALE GENOMIC DNA]</scope>
    <source>
        <strain evidence="11 12">DSM 44254</strain>
    </source>
</reference>
<evidence type="ECO:0000313" key="12">
    <source>
        <dbReference type="Proteomes" id="UP000272400"/>
    </source>
</evidence>
<keyword evidence="5" id="KW-0057">Aromatic amino acid biosynthesis</keyword>
<accession>A0A3N1CNQ4</accession>
<gene>
    <name evidence="11" type="ORF">EDD29_0434</name>
</gene>
<evidence type="ECO:0000256" key="8">
    <source>
        <dbReference type="ARBA" id="ARBA00047848"/>
    </source>
</evidence>
<evidence type="ECO:0000256" key="2">
    <source>
        <dbReference type="ARBA" id="ARBA00013147"/>
    </source>
</evidence>
<dbReference type="SUPFAM" id="SSF55021">
    <property type="entry name" value="ACT-like"/>
    <property type="match status" value="1"/>
</dbReference>
<keyword evidence="4" id="KW-0028">Amino-acid biosynthesis</keyword>
<dbReference type="GO" id="GO:0009094">
    <property type="term" value="P:L-phenylalanine biosynthetic process"/>
    <property type="evidence" value="ECO:0007669"/>
    <property type="project" value="UniProtKB-UniPathway"/>
</dbReference>
<dbReference type="EC" id="4.2.1.51" evidence="2"/>
<keyword evidence="6" id="KW-0584">Phenylalanine biosynthesis</keyword>
<name>A0A3N1CNQ4_9ACTN</name>
<comment type="catalytic activity">
    <reaction evidence="8">
        <text>prephenate + H(+) = 3-phenylpyruvate + CO2 + H2O</text>
        <dbReference type="Rhea" id="RHEA:21648"/>
        <dbReference type="ChEBI" id="CHEBI:15377"/>
        <dbReference type="ChEBI" id="CHEBI:15378"/>
        <dbReference type="ChEBI" id="CHEBI:16526"/>
        <dbReference type="ChEBI" id="CHEBI:18005"/>
        <dbReference type="ChEBI" id="CHEBI:29934"/>
        <dbReference type="EC" id="4.2.1.51"/>
    </reaction>
</comment>
<keyword evidence="12" id="KW-1185">Reference proteome</keyword>
<dbReference type="PANTHER" id="PTHR21022:SF19">
    <property type="entry name" value="PREPHENATE DEHYDRATASE-RELATED"/>
    <property type="match status" value="1"/>
</dbReference>
<dbReference type="AlphaFoldDB" id="A0A3N1CNQ4"/>
<dbReference type="Gene3D" id="3.30.70.260">
    <property type="match status" value="1"/>
</dbReference>
<evidence type="ECO:0000256" key="7">
    <source>
        <dbReference type="ARBA" id="ARBA00023239"/>
    </source>
</evidence>
<dbReference type="InterPro" id="IPR002912">
    <property type="entry name" value="ACT_dom"/>
</dbReference>